<dbReference type="AlphaFoldDB" id="A0A3P6SVP9"/>
<dbReference type="Proteomes" id="UP000277928">
    <property type="component" value="Unassembled WGS sequence"/>
</dbReference>
<gene>
    <name evidence="2" type="ORF">NLS_LOCUS2765</name>
</gene>
<evidence type="ECO:0000313" key="2">
    <source>
        <dbReference type="EMBL" id="VDK75129.1"/>
    </source>
</evidence>
<evidence type="ECO:0000256" key="1">
    <source>
        <dbReference type="SAM" id="MobiDB-lite"/>
    </source>
</evidence>
<accession>A0A3P6SVP9</accession>
<feature type="compositionally biased region" description="Polar residues" evidence="1">
    <location>
        <begin position="50"/>
        <end position="70"/>
    </location>
</feature>
<sequence>MGNALKRSHIKASVLNRSLSHGFHKKKNSSFLKPNDANVVNLEEKKDVGETNSWTTTIGTRSSFSRSYPTGENEKSFDEEGAMSRQDDCTLSSDNFSRRPSEISDSYSSTSADFSSFNNLSQISEREMMQPRPDDIEWMKDVRKYHEREPVFRKKPFNAALKIRPRRIFPQLKWHHLYHHWALRQLPKPCKGRDVLNPYISRLLEEKNVDLNSSDLEHGIFYLKCTTC</sequence>
<organism evidence="2 3">
    <name type="scientific">Litomosoides sigmodontis</name>
    <name type="common">Filarial nematode worm</name>
    <dbReference type="NCBI Taxonomy" id="42156"/>
    <lineage>
        <taxon>Eukaryota</taxon>
        <taxon>Metazoa</taxon>
        <taxon>Ecdysozoa</taxon>
        <taxon>Nematoda</taxon>
        <taxon>Chromadorea</taxon>
        <taxon>Rhabditida</taxon>
        <taxon>Spirurina</taxon>
        <taxon>Spiruromorpha</taxon>
        <taxon>Filarioidea</taxon>
        <taxon>Onchocercidae</taxon>
        <taxon>Litomosoides</taxon>
    </lineage>
</organism>
<reference evidence="2 3" key="1">
    <citation type="submission" date="2018-08" db="EMBL/GenBank/DDBJ databases">
        <authorList>
            <person name="Laetsch R D."/>
            <person name="Stevens L."/>
            <person name="Kumar S."/>
            <person name="Blaxter L. M."/>
        </authorList>
    </citation>
    <scope>NUCLEOTIDE SEQUENCE [LARGE SCALE GENOMIC DNA]</scope>
</reference>
<name>A0A3P6SVP9_LITSI</name>
<dbReference type="EMBL" id="UYRX01000134">
    <property type="protein sequence ID" value="VDK75129.1"/>
    <property type="molecule type" value="Genomic_DNA"/>
</dbReference>
<protein>
    <submittedName>
        <fullName evidence="2">Uncharacterized protein</fullName>
    </submittedName>
</protein>
<feature type="region of interest" description="Disordered" evidence="1">
    <location>
        <begin position="49"/>
        <end position="110"/>
    </location>
</feature>
<dbReference type="OrthoDB" id="5833599at2759"/>
<dbReference type="OMA" id="ETNSWTT"/>
<keyword evidence="3" id="KW-1185">Reference proteome</keyword>
<proteinExistence type="predicted"/>
<evidence type="ECO:0000313" key="3">
    <source>
        <dbReference type="Proteomes" id="UP000277928"/>
    </source>
</evidence>